<reference evidence="1 2" key="1">
    <citation type="journal article" date="2008" name="ISME J.">
        <title>Comparative genomics of two ecotypes of the marine planktonic copiotroph Alteromonas macleodii suggests alternative lifestyles associated with different kinds of particulate organic matter.</title>
        <authorList>
            <person name="Ivars-Martinez E."/>
            <person name="Martin-Cuadrado A.B."/>
            <person name="D'Auria G."/>
            <person name="Mira A."/>
            <person name="Ferriera S."/>
            <person name="Johnson J."/>
            <person name="Friedman R."/>
            <person name="Rodriguez-Valera F."/>
        </authorList>
    </citation>
    <scope>NUCLEOTIDE SEQUENCE [LARGE SCALE GENOMIC DNA]</scope>
    <source>
        <strain evidence="2">DSM 17117 / CIP 110805 / LMG 28347 / Deep ecotype</strain>
    </source>
</reference>
<dbReference type="Proteomes" id="UP000001870">
    <property type="component" value="Chromosome"/>
</dbReference>
<dbReference type="KEGG" id="amc:MADE_1006620"/>
<gene>
    <name evidence="1" type="ordered locus">MADE_1006620</name>
</gene>
<evidence type="ECO:0000313" key="2">
    <source>
        <dbReference type="Proteomes" id="UP000001870"/>
    </source>
</evidence>
<sequence>MLKGLIFVLKFLNTTCEEFKTNNINKEVLNMQFQNSISTTIDAIPPALISNISTNKTTVAFKQANTYRHVVLSSREEVRRFVDELVQAS</sequence>
<accession>F2G5P5</accession>
<organism evidence="1 2">
    <name type="scientific">Alteromonas mediterranea (strain DSM 17117 / CIP 110805 / LMG 28347 / Deep ecotype)</name>
    <dbReference type="NCBI Taxonomy" id="1774373"/>
    <lineage>
        <taxon>Bacteria</taxon>
        <taxon>Pseudomonadati</taxon>
        <taxon>Pseudomonadota</taxon>
        <taxon>Gammaproteobacteria</taxon>
        <taxon>Alteromonadales</taxon>
        <taxon>Alteromonadaceae</taxon>
        <taxon>Alteromonas/Salinimonas group</taxon>
        <taxon>Alteromonas</taxon>
    </lineage>
</organism>
<proteinExistence type="predicted"/>
<dbReference type="AlphaFoldDB" id="F2G5P5"/>
<name>F2G5P5_ALTMD</name>
<protein>
    <submittedName>
        <fullName evidence="1">Uncharacterized protein</fullName>
    </submittedName>
</protein>
<keyword evidence="2" id="KW-1185">Reference proteome</keyword>
<reference evidence="1 2" key="2">
    <citation type="journal article" date="2015" name="Antonie Van Leeuwenhoek">
        <title>Ecophysiological diversity of a novel member of the genus Alteromonas, and description of Alteromonas mediterranea sp. nov.</title>
        <authorList>
            <person name="Ivanova E.P."/>
            <person name="Lopez-Perez M."/>
            <person name="Zabalos M."/>
            <person name="Nguyen S.H."/>
            <person name="Webb H.K."/>
            <person name="Ryan J."/>
            <person name="Lagutin K."/>
            <person name="Vyssotski M."/>
            <person name="Crawford R.J."/>
            <person name="Rodriguez-Valera F."/>
        </authorList>
    </citation>
    <scope>NUCLEOTIDE SEQUENCE [LARGE SCALE GENOMIC DNA]</scope>
    <source>
        <strain evidence="2">DSM 17117 / CIP 110805 / LMG 28347 / Deep ecotype</strain>
    </source>
</reference>
<evidence type="ECO:0000313" key="1">
    <source>
        <dbReference type="EMBL" id="AEA97466.1"/>
    </source>
</evidence>
<dbReference type="HOGENOM" id="CLU_2448130_0_0_6"/>
<dbReference type="EMBL" id="CP001103">
    <property type="protein sequence ID" value="AEA97466.1"/>
    <property type="molecule type" value="Genomic_DNA"/>
</dbReference>